<feature type="region of interest" description="Disordered" evidence="1">
    <location>
        <begin position="1"/>
        <end position="44"/>
    </location>
</feature>
<protein>
    <recommendedName>
        <fullName evidence="4">Tudor domain-containing protein</fullName>
    </recommendedName>
</protein>
<evidence type="ECO:0000313" key="3">
    <source>
        <dbReference type="Proteomes" id="UP000013827"/>
    </source>
</evidence>
<organism evidence="2 3">
    <name type="scientific">Emiliania huxleyi (strain CCMP1516)</name>
    <dbReference type="NCBI Taxonomy" id="280463"/>
    <lineage>
        <taxon>Eukaryota</taxon>
        <taxon>Haptista</taxon>
        <taxon>Haptophyta</taxon>
        <taxon>Prymnesiophyceae</taxon>
        <taxon>Isochrysidales</taxon>
        <taxon>Noelaerhabdaceae</taxon>
        <taxon>Emiliania</taxon>
    </lineage>
</organism>
<dbReference type="RefSeq" id="XP_005769153.1">
    <property type="nucleotide sequence ID" value="XM_005769096.1"/>
</dbReference>
<evidence type="ECO:0000256" key="1">
    <source>
        <dbReference type="SAM" id="MobiDB-lite"/>
    </source>
</evidence>
<evidence type="ECO:0008006" key="4">
    <source>
        <dbReference type="Google" id="ProtNLM"/>
    </source>
</evidence>
<dbReference type="PaxDb" id="2903-EOD16724"/>
<dbReference type="eggNOG" id="ENOG502S1YT">
    <property type="taxonomic scope" value="Eukaryota"/>
</dbReference>
<sequence length="951" mass="104717">MPSPDAAARHTGAGVARRQAHHERMRDERAREAAAGNAELPPEDDAVEMVSAVQLLDSVAEAGPNYTLLRCKETKAKRRKRQREDGRAALNGHTVLPTGSRLEIFCDTERWYPATVMGREEDGDGRIAHQVEYDGYPDRRWWHMLDDERWRAVPEQAGTGAGGAAADAEDDERQDEAARGDEQPMLAPHGPALSVQLRRVRLQLREFLATQAAAGKSVPMQRTALGLHPTMRWTIRFGKWLATTRVRALRASRWHATERGDAREEEPTVRTGRGESTVYVALQHMKNHVWREIWPAMPSDARQYWRLVTNQVGEYQMQDTQLLEPFEVNVAFIMNAYLCFARQTGHELPPLTMGDLSIAADELLRGLGGAGVMTEGDFEALLRMEVTFARKKGEYYACYEFGTAITPDSDQMMRIGTLAMVRLLLRCGSFRACYSKLSEASAAALRRKVAEPSGFAGLELEDTGYETLAALVAACRADGWVLDKAALDRPLFPGVDEATGFFLFTESFDVQRLCRRLIETGRQLGMARHKVGAWSLRKDACEQPASAGHGAVAARVLGHRQVNSRTMDRVYRADLRTRDLGAYWMRRDALGSVERAPLTSLSASRVPEVGGVRGFGDLPRACPERQAARSDAKVAEASEEVAGARRKLQQRLGVAQLPRCFKARARAAGGGEEVDEYEAAQRRLWNRKGEAEKDAVEAHQLRLYKEGQERLRAAPALRMAMLSTHAWAPRSEDDAIAFGLDRRDRTRELRMLRKLPAMLQGSILRVGALHVLPTAGTPAEVYGRVRRRSEDICILECGSEDCAGRPSIEWPTTVAGFEERRCEHCGGAVRLRWQREPHAESETAAVESLAVGAAASLGESFRETYWGWYNLSARAAIGNAAYAAGAAATARASASEAADAPLLGAAVEELELDDEMVAEAIAALDGGDGAPGRGDDADEDAGDHRGASQEV</sequence>
<dbReference type="KEGG" id="ehx:EMIHUDRAFT_244702"/>
<dbReference type="GeneID" id="17262873"/>
<reference evidence="3" key="1">
    <citation type="journal article" date="2013" name="Nature">
        <title>Pan genome of the phytoplankton Emiliania underpins its global distribution.</title>
        <authorList>
            <person name="Read B.A."/>
            <person name="Kegel J."/>
            <person name="Klute M.J."/>
            <person name="Kuo A."/>
            <person name="Lefebvre S.C."/>
            <person name="Maumus F."/>
            <person name="Mayer C."/>
            <person name="Miller J."/>
            <person name="Monier A."/>
            <person name="Salamov A."/>
            <person name="Young J."/>
            <person name="Aguilar M."/>
            <person name="Claverie J.M."/>
            <person name="Frickenhaus S."/>
            <person name="Gonzalez K."/>
            <person name="Herman E.K."/>
            <person name="Lin Y.C."/>
            <person name="Napier J."/>
            <person name="Ogata H."/>
            <person name="Sarno A.F."/>
            <person name="Shmutz J."/>
            <person name="Schroeder D."/>
            <person name="de Vargas C."/>
            <person name="Verret F."/>
            <person name="von Dassow P."/>
            <person name="Valentin K."/>
            <person name="Van de Peer Y."/>
            <person name="Wheeler G."/>
            <person name="Dacks J.B."/>
            <person name="Delwiche C.F."/>
            <person name="Dyhrman S.T."/>
            <person name="Glockner G."/>
            <person name="John U."/>
            <person name="Richards T."/>
            <person name="Worden A.Z."/>
            <person name="Zhang X."/>
            <person name="Grigoriev I.V."/>
            <person name="Allen A.E."/>
            <person name="Bidle K."/>
            <person name="Borodovsky M."/>
            <person name="Bowler C."/>
            <person name="Brownlee C."/>
            <person name="Cock J.M."/>
            <person name="Elias M."/>
            <person name="Gladyshev V.N."/>
            <person name="Groth M."/>
            <person name="Guda C."/>
            <person name="Hadaegh A."/>
            <person name="Iglesias-Rodriguez M.D."/>
            <person name="Jenkins J."/>
            <person name="Jones B.M."/>
            <person name="Lawson T."/>
            <person name="Leese F."/>
            <person name="Lindquist E."/>
            <person name="Lobanov A."/>
            <person name="Lomsadze A."/>
            <person name="Malik S.B."/>
            <person name="Marsh M.E."/>
            <person name="Mackinder L."/>
            <person name="Mock T."/>
            <person name="Mueller-Roeber B."/>
            <person name="Pagarete A."/>
            <person name="Parker M."/>
            <person name="Probert I."/>
            <person name="Quesneville H."/>
            <person name="Raines C."/>
            <person name="Rensing S.A."/>
            <person name="Riano-Pachon D.M."/>
            <person name="Richier S."/>
            <person name="Rokitta S."/>
            <person name="Shiraiwa Y."/>
            <person name="Soanes D.M."/>
            <person name="van der Giezen M."/>
            <person name="Wahlund T.M."/>
            <person name="Williams B."/>
            <person name="Wilson W."/>
            <person name="Wolfe G."/>
            <person name="Wurch L.L."/>
        </authorList>
    </citation>
    <scope>NUCLEOTIDE SEQUENCE</scope>
</reference>
<reference evidence="2" key="2">
    <citation type="submission" date="2024-10" db="UniProtKB">
        <authorList>
            <consortium name="EnsemblProtists"/>
        </authorList>
    </citation>
    <scope>IDENTIFICATION</scope>
</reference>
<dbReference type="EnsemblProtists" id="EOD16724">
    <property type="protein sequence ID" value="EOD16724"/>
    <property type="gene ID" value="EMIHUDRAFT_244702"/>
</dbReference>
<dbReference type="Proteomes" id="UP000013827">
    <property type="component" value="Unassembled WGS sequence"/>
</dbReference>
<feature type="compositionally biased region" description="Basic and acidic residues" evidence="1">
    <location>
        <begin position="942"/>
        <end position="951"/>
    </location>
</feature>
<evidence type="ECO:0000313" key="2">
    <source>
        <dbReference type="EnsemblProtists" id="EOD16724"/>
    </source>
</evidence>
<name>A0A0D3IZN9_EMIH1</name>
<accession>A0A0D3IZN9</accession>
<feature type="region of interest" description="Disordered" evidence="1">
    <location>
        <begin position="156"/>
        <end position="192"/>
    </location>
</feature>
<feature type="compositionally biased region" description="Basic and acidic residues" evidence="1">
    <location>
        <begin position="22"/>
        <end position="32"/>
    </location>
</feature>
<proteinExistence type="predicted"/>
<keyword evidence="3" id="KW-1185">Reference proteome</keyword>
<feature type="region of interest" description="Disordered" evidence="1">
    <location>
        <begin position="923"/>
        <end position="951"/>
    </location>
</feature>
<dbReference type="AlphaFoldDB" id="A0A0D3IZN9"/>
<dbReference type="HOGENOM" id="CLU_287495_0_0_1"/>